<protein>
    <submittedName>
        <fullName evidence="1">Uncharacterized protein</fullName>
    </submittedName>
</protein>
<organism evidence="1 2">
    <name type="scientific">[Myrmecia] bisecta</name>
    <dbReference type="NCBI Taxonomy" id="41462"/>
    <lineage>
        <taxon>Eukaryota</taxon>
        <taxon>Viridiplantae</taxon>
        <taxon>Chlorophyta</taxon>
        <taxon>core chlorophytes</taxon>
        <taxon>Trebouxiophyceae</taxon>
        <taxon>Trebouxiales</taxon>
        <taxon>Trebouxiaceae</taxon>
        <taxon>Myrmecia</taxon>
    </lineage>
</organism>
<comment type="caution">
    <text evidence="1">The sequence shown here is derived from an EMBL/GenBank/DDBJ whole genome shotgun (WGS) entry which is preliminary data.</text>
</comment>
<dbReference type="Proteomes" id="UP001489004">
    <property type="component" value="Unassembled WGS sequence"/>
</dbReference>
<sequence length="92" mass="10495">MESHLRRPRLGEPGRWWILFRIVSTRRKSVPHASTHFSPDLNKLLVQGQSRKKDKLGSPMSLTDIEADAEKQFQDLGAAYNSISVVVTHAWL</sequence>
<reference evidence="1 2" key="1">
    <citation type="journal article" date="2024" name="Nat. Commun.">
        <title>Phylogenomics reveals the evolutionary origins of lichenization in chlorophyte algae.</title>
        <authorList>
            <person name="Puginier C."/>
            <person name="Libourel C."/>
            <person name="Otte J."/>
            <person name="Skaloud P."/>
            <person name="Haon M."/>
            <person name="Grisel S."/>
            <person name="Petersen M."/>
            <person name="Berrin J.G."/>
            <person name="Delaux P.M."/>
            <person name="Dal Grande F."/>
            <person name="Keller J."/>
        </authorList>
    </citation>
    <scope>NUCLEOTIDE SEQUENCE [LARGE SCALE GENOMIC DNA]</scope>
    <source>
        <strain evidence="1 2">SAG 2043</strain>
    </source>
</reference>
<evidence type="ECO:0000313" key="1">
    <source>
        <dbReference type="EMBL" id="KAK9818388.1"/>
    </source>
</evidence>
<dbReference type="EMBL" id="JALJOR010000004">
    <property type="protein sequence ID" value="KAK9818388.1"/>
    <property type="molecule type" value="Genomic_DNA"/>
</dbReference>
<keyword evidence="2" id="KW-1185">Reference proteome</keyword>
<accession>A0AAW1Q7V7</accession>
<gene>
    <name evidence="1" type="ORF">WJX72_011825</name>
</gene>
<evidence type="ECO:0000313" key="2">
    <source>
        <dbReference type="Proteomes" id="UP001489004"/>
    </source>
</evidence>
<dbReference type="AlphaFoldDB" id="A0AAW1Q7V7"/>
<name>A0AAW1Q7V7_9CHLO</name>
<proteinExistence type="predicted"/>